<keyword evidence="2 7" id="KW-0732">Signal</keyword>
<dbReference type="PANTHER" id="PTHR12370:SF3">
    <property type="entry name" value="PHOSPHOLIPASE B-LIKE 2-RELATED"/>
    <property type="match status" value="1"/>
</dbReference>
<dbReference type="EC" id="3.1.1.-" evidence="7"/>
<dbReference type="EMBL" id="GEBQ01014342">
    <property type="protein sequence ID" value="JAT25635.1"/>
    <property type="molecule type" value="Transcribed_RNA"/>
</dbReference>
<sequence length="549" mass="63217">MYLLNIFVLTVLFVKSHGVNINGKDYHVDHFSENGVSKRVVYPKHGSTSTWVARSMYNKTYLAIGWDSLDLETNPEVDDEEQAFFAGYLEGLETHQAIYDHYWNTVKSDCVNETELCQRVNFYLETNIEWIKGMIKQHAASDVYWKQVNLFYQQLIGILFGYNKVAPATEELTMRDIMWINFSWDFGDVKSAMKNETNKVLKGNGHCSALIKLLRSKSDILVAHNTWTGYENMRRIMKRYSLLYKNIAGTVVSFSGYPGALVSGDDFYIVNSGLVVQETTNENNNASLWNYVRPTGQVLEVIRVTVANRLADGGRSWTKIFSQYNSGTYNNQWMVVDMKKFAPGSVKPELLWVLEQMPGYIRREDQTDVLTRQSYWASYNIPFYPDVYNMSATWALVDKYGDFFTHDKNPRALIFKRDHEKVLDVHTMMQLMRSNDFQHDPLSRCNCSPPYSAENAIAARNDLNLVNGTYPFNALSHRSHGAIDAKVTNYRMSQSQSLWAVSGPTTGAHLRPFQWSTSDFNHQLPHRGHPDRFNFKPVNFSWPAQVWAV</sequence>
<reference evidence="8" key="1">
    <citation type="submission" date="2015-11" db="EMBL/GenBank/DDBJ databases">
        <title>De novo transcriptome assembly of four potential Pierce s Disease insect vectors from Arizona vineyards.</title>
        <authorList>
            <person name="Tassone E.E."/>
        </authorList>
    </citation>
    <scope>NUCLEOTIDE SEQUENCE</scope>
</reference>
<gene>
    <name evidence="9" type="ORF">g.9731</name>
    <name evidence="8" type="ORF">g.9732</name>
</gene>
<evidence type="ECO:0000313" key="8">
    <source>
        <dbReference type="EMBL" id="JAT23662.1"/>
    </source>
</evidence>
<dbReference type="EMBL" id="GEBQ01016315">
    <property type="protein sequence ID" value="JAT23662.1"/>
    <property type="molecule type" value="Transcribed_RNA"/>
</dbReference>
<evidence type="ECO:0000256" key="3">
    <source>
        <dbReference type="ARBA" id="ARBA00022801"/>
    </source>
</evidence>
<comment type="similarity">
    <text evidence="1 7">Belongs to the phospholipase B-like family.</text>
</comment>
<dbReference type="GO" id="GO:0009395">
    <property type="term" value="P:phospholipid catabolic process"/>
    <property type="evidence" value="ECO:0007669"/>
    <property type="project" value="TreeGrafter"/>
</dbReference>
<keyword evidence="6" id="KW-0325">Glycoprotein</keyword>
<feature type="signal peptide" evidence="7">
    <location>
        <begin position="1"/>
        <end position="18"/>
    </location>
</feature>
<evidence type="ECO:0000256" key="4">
    <source>
        <dbReference type="ARBA" id="ARBA00022963"/>
    </source>
</evidence>
<evidence type="ECO:0000256" key="2">
    <source>
        <dbReference type="ARBA" id="ARBA00022729"/>
    </source>
</evidence>
<keyword evidence="3 7" id="KW-0378">Hydrolase</keyword>
<evidence type="ECO:0000256" key="7">
    <source>
        <dbReference type="RuleBase" id="RU364138"/>
    </source>
</evidence>
<keyword evidence="5 7" id="KW-0443">Lipid metabolism</keyword>
<evidence type="ECO:0000256" key="5">
    <source>
        <dbReference type="ARBA" id="ARBA00023098"/>
    </source>
</evidence>
<dbReference type="Pfam" id="PF04916">
    <property type="entry name" value="Phospholip_B"/>
    <property type="match status" value="1"/>
</dbReference>
<dbReference type="PANTHER" id="PTHR12370">
    <property type="entry name" value="PHOSPHOLIPASE B-RELATED"/>
    <property type="match status" value="1"/>
</dbReference>
<dbReference type="Gene3D" id="3.60.60.30">
    <property type="match status" value="1"/>
</dbReference>
<protein>
    <recommendedName>
        <fullName evidence="7">Phospholipase B-like</fullName>
        <ecNumber evidence="7">3.1.1.-</ecNumber>
    </recommendedName>
</protein>
<evidence type="ECO:0000313" key="9">
    <source>
        <dbReference type="EMBL" id="JAT25635.1"/>
    </source>
</evidence>
<dbReference type="GO" id="GO:0005576">
    <property type="term" value="C:extracellular region"/>
    <property type="evidence" value="ECO:0007669"/>
    <property type="project" value="TreeGrafter"/>
</dbReference>
<comment type="function">
    <text evidence="7">Putative phospholipase.</text>
</comment>
<evidence type="ECO:0000256" key="1">
    <source>
        <dbReference type="ARBA" id="ARBA00007835"/>
    </source>
</evidence>
<keyword evidence="4 7" id="KW-0442">Lipid degradation</keyword>
<accession>A0A1B6LIZ1</accession>
<evidence type="ECO:0000256" key="6">
    <source>
        <dbReference type="ARBA" id="ARBA00023180"/>
    </source>
</evidence>
<dbReference type="AlphaFoldDB" id="A0A1B6LIZ1"/>
<name>A0A1B6LIZ1_9HEMI</name>
<dbReference type="InterPro" id="IPR007000">
    <property type="entry name" value="PLipase_B-like"/>
</dbReference>
<organism evidence="8">
    <name type="scientific">Graphocephala atropunctata</name>
    <dbReference type="NCBI Taxonomy" id="36148"/>
    <lineage>
        <taxon>Eukaryota</taxon>
        <taxon>Metazoa</taxon>
        <taxon>Ecdysozoa</taxon>
        <taxon>Arthropoda</taxon>
        <taxon>Hexapoda</taxon>
        <taxon>Insecta</taxon>
        <taxon>Pterygota</taxon>
        <taxon>Neoptera</taxon>
        <taxon>Paraneoptera</taxon>
        <taxon>Hemiptera</taxon>
        <taxon>Auchenorrhyncha</taxon>
        <taxon>Membracoidea</taxon>
        <taxon>Cicadellidae</taxon>
        <taxon>Cicadellinae</taxon>
        <taxon>Cicadellini</taxon>
        <taxon>Graphocephala</taxon>
    </lineage>
</organism>
<feature type="chain" id="PRO_5011325418" description="Phospholipase B-like" evidence="7">
    <location>
        <begin position="19"/>
        <end position="549"/>
    </location>
</feature>
<proteinExistence type="inferred from homology"/>
<dbReference type="GO" id="GO:0004620">
    <property type="term" value="F:phospholipase activity"/>
    <property type="evidence" value="ECO:0007669"/>
    <property type="project" value="InterPro"/>
</dbReference>